<accession>A0A845HMM6</accession>
<proteinExistence type="predicted"/>
<dbReference type="RefSeq" id="WP_161092407.1">
    <property type="nucleotide sequence ID" value="NZ_WWCV01000061.1"/>
</dbReference>
<feature type="domain" description="DUF58" evidence="1">
    <location>
        <begin position="58"/>
        <end position="271"/>
    </location>
</feature>
<evidence type="ECO:0000313" key="2">
    <source>
        <dbReference type="EMBL" id="MYN20041.1"/>
    </source>
</evidence>
<dbReference type="Proteomes" id="UP000484875">
    <property type="component" value="Unassembled WGS sequence"/>
</dbReference>
<dbReference type="AlphaFoldDB" id="A0A845HMM6"/>
<dbReference type="PANTHER" id="PTHR33608:SF7">
    <property type="entry name" value="DUF58 DOMAIN-CONTAINING PROTEIN"/>
    <property type="match status" value="1"/>
</dbReference>
<gene>
    <name evidence="2" type="ORF">GTP81_25195</name>
</gene>
<reference evidence="2 3" key="1">
    <citation type="submission" date="2019-12" db="EMBL/GenBank/DDBJ databases">
        <title>Novel species isolated from a subtropical stream in China.</title>
        <authorList>
            <person name="Lu H."/>
        </authorList>
    </citation>
    <scope>NUCLEOTIDE SEQUENCE [LARGE SCALE GENOMIC DNA]</scope>
    <source>
        <strain evidence="2 3">FT107W</strain>
    </source>
</reference>
<name>A0A845HMM6_9BURK</name>
<comment type="caution">
    <text evidence="2">The sequence shown here is derived from an EMBL/GenBank/DDBJ whole genome shotgun (WGS) entry which is preliminary data.</text>
</comment>
<sequence length="311" mass="34366">MQSTFKPSAPGTSSPASAMTAMMAQTKDLDLVIRHVLAGLGHGLHAGRERGAGVEFSEYRAYAPGDEWRRVDWKLLARADRYFVREAERDSHVATWLWLDASASMAEPSREINGVDKLWFARTMLACVAAIAQRQGDAFGLVVCSGGKVEFTQASRGPRQLQRVLAQLAKAKPEGGLPSAEVLKANLHFARSPSLIFAASDFLDWPSPLSEALLRLRSLRHDVRLLTLRTQAEVDASFKAGAAYRDPEQSDGLHRMSNADRESYRQQSRAHFDAVATSCRQNNIVHYEARIEQPLGAVLRSWLQLAGARAK</sequence>
<protein>
    <submittedName>
        <fullName evidence="2">DUF58 domain-containing protein</fullName>
    </submittedName>
</protein>
<evidence type="ECO:0000313" key="3">
    <source>
        <dbReference type="Proteomes" id="UP000484875"/>
    </source>
</evidence>
<dbReference type="PANTHER" id="PTHR33608">
    <property type="entry name" value="BLL2464 PROTEIN"/>
    <property type="match status" value="1"/>
</dbReference>
<evidence type="ECO:0000259" key="1">
    <source>
        <dbReference type="Pfam" id="PF01882"/>
    </source>
</evidence>
<dbReference type="SUPFAM" id="SSF53300">
    <property type="entry name" value="vWA-like"/>
    <property type="match status" value="1"/>
</dbReference>
<organism evidence="2 3">
    <name type="scientific">Duganella vulcania</name>
    <dbReference type="NCBI Taxonomy" id="2692166"/>
    <lineage>
        <taxon>Bacteria</taxon>
        <taxon>Pseudomonadati</taxon>
        <taxon>Pseudomonadota</taxon>
        <taxon>Betaproteobacteria</taxon>
        <taxon>Burkholderiales</taxon>
        <taxon>Oxalobacteraceae</taxon>
        <taxon>Telluria group</taxon>
        <taxon>Duganella</taxon>
    </lineage>
</organism>
<dbReference type="EMBL" id="WWCV01000061">
    <property type="protein sequence ID" value="MYN20041.1"/>
    <property type="molecule type" value="Genomic_DNA"/>
</dbReference>
<dbReference type="InterPro" id="IPR036465">
    <property type="entry name" value="vWFA_dom_sf"/>
</dbReference>
<keyword evidence="3" id="KW-1185">Reference proteome</keyword>
<dbReference type="InterPro" id="IPR002881">
    <property type="entry name" value="DUF58"/>
</dbReference>
<dbReference type="Pfam" id="PF01882">
    <property type="entry name" value="DUF58"/>
    <property type="match status" value="1"/>
</dbReference>